<evidence type="ECO:0000256" key="6">
    <source>
        <dbReference type="PROSITE-ProRule" id="PRU00221"/>
    </source>
</evidence>
<evidence type="ECO:0000313" key="10">
    <source>
        <dbReference type="Proteomes" id="UP000271241"/>
    </source>
</evidence>
<dbReference type="Pfam" id="PF00400">
    <property type="entry name" value="WD40"/>
    <property type="match status" value="3"/>
</dbReference>
<name>A0A4P9XPB5_9FUNG</name>
<keyword evidence="10" id="KW-1185">Reference proteome</keyword>
<protein>
    <recommendedName>
        <fullName evidence="5">Glutamate-rich WD repeat-containing protein 1</fullName>
    </recommendedName>
</protein>
<sequence length="466" mass="51734">MDEDMGEFEDVWEDELESDSGEEIVDGEAQDGDEAADAGKTTRKYQMEVDDEREVKVYLPGQKLEKDEVLEVDNSAYEMLHSMNVKWPCLSFDVLRDDLGEDRSKYPHTAYIVAGTQADKPKNNEVMVMKMAQLHRTSHDDEDNTDEEDEDDLDDDPILEHRSIKHIGGVNRIRTMQHGQTQLAATWADTGKVHIWDISMQIQSLARAGATAPKNNDPLFTMKSHTDEGFAMDWSTLVPGKLLTGDCKNAIYLTSATDAGFQADLVPFKAHQDSVEDLQWSPAEKTVFASCSADRTIRIWDTRAKRNKEALGFEAHQADVNVITWNRKVSYLMASGSDDGIISIWDMRTFVGASGGPTPVATFKWHNAPITSIEWSPQEESVLAVSGADDQLTLWDLSVEPDPEEEAAAATTAVDAQGNPIAVPPQLLFIHQGQNDIKELHWHPQIPGCVVSTAASGFNVFKTISV</sequence>
<dbReference type="InterPro" id="IPR019775">
    <property type="entry name" value="WD40_repeat_CS"/>
</dbReference>
<dbReference type="InterPro" id="IPR001680">
    <property type="entry name" value="WD40_rpt"/>
</dbReference>
<accession>A0A4P9XPB5</accession>
<dbReference type="GO" id="GO:0005730">
    <property type="term" value="C:nucleolus"/>
    <property type="evidence" value="ECO:0007669"/>
    <property type="project" value="TreeGrafter"/>
</dbReference>
<keyword evidence="4" id="KW-0539">Nucleus</keyword>
<dbReference type="InterPro" id="IPR051972">
    <property type="entry name" value="Glutamate-rich_WD_repeat"/>
</dbReference>
<dbReference type="PANTHER" id="PTHR45903:SF1">
    <property type="entry name" value="GLUTAMATE-RICH WD REPEAT-CONTAINING PROTEIN 1"/>
    <property type="match status" value="1"/>
</dbReference>
<dbReference type="SMART" id="SM00320">
    <property type="entry name" value="WD40"/>
    <property type="match status" value="6"/>
</dbReference>
<dbReference type="PRINTS" id="PR00320">
    <property type="entry name" value="GPROTEINBRPT"/>
</dbReference>
<evidence type="ECO:0000256" key="1">
    <source>
        <dbReference type="ARBA" id="ARBA00004123"/>
    </source>
</evidence>
<evidence type="ECO:0000256" key="4">
    <source>
        <dbReference type="ARBA" id="ARBA00023242"/>
    </source>
</evidence>
<evidence type="ECO:0000256" key="7">
    <source>
        <dbReference type="SAM" id="MobiDB-lite"/>
    </source>
</evidence>
<dbReference type="Gene3D" id="2.130.10.10">
    <property type="entry name" value="YVTN repeat-like/Quinoprotein amine dehydrogenase"/>
    <property type="match status" value="1"/>
</dbReference>
<dbReference type="PROSITE" id="PS00678">
    <property type="entry name" value="WD_REPEATS_1"/>
    <property type="match status" value="1"/>
</dbReference>
<dbReference type="EMBL" id="KZ992742">
    <property type="protein sequence ID" value="RKP07271.1"/>
    <property type="molecule type" value="Genomic_DNA"/>
</dbReference>
<feature type="region of interest" description="Disordered" evidence="7">
    <location>
        <begin position="1"/>
        <end position="44"/>
    </location>
</feature>
<evidence type="ECO:0000256" key="2">
    <source>
        <dbReference type="ARBA" id="ARBA00022574"/>
    </source>
</evidence>
<feature type="repeat" description="WD" evidence="6">
    <location>
        <begin position="268"/>
        <end position="310"/>
    </location>
</feature>
<reference evidence="10" key="1">
    <citation type="journal article" date="2018" name="Nat. Microbiol.">
        <title>Leveraging single-cell genomics to expand the fungal tree of life.</title>
        <authorList>
            <person name="Ahrendt S.R."/>
            <person name="Quandt C.A."/>
            <person name="Ciobanu D."/>
            <person name="Clum A."/>
            <person name="Salamov A."/>
            <person name="Andreopoulos B."/>
            <person name="Cheng J.F."/>
            <person name="Woyke T."/>
            <person name="Pelin A."/>
            <person name="Henrissat B."/>
            <person name="Reynolds N.K."/>
            <person name="Benny G.L."/>
            <person name="Smith M.E."/>
            <person name="James T.Y."/>
            <person name="Grigoriev I.V."/>
        </authorList>
    </citation>
    <scope>NUCLEOTIDE SEQUENCE [LARGE SCALE GENOMIC DNA]</scope>
    <source>
        <strain evidence="10">RSA 1356</strain>
    </source>
</reference>
<evidence type="ECO:0000313" key="9">
    <source>
        <dbReference type="EMBL" id="RKP07271.1"/>
    </source>
</evidence>
<dbReference type="STRING" id="78915.A0A4P9XPB5"/>
<dbReference type="PROSITE" id="PS50082">
    <property type="entry name" value="WD_REPEATS_2"/>
    <property type="match status" value="3"/>
</dbReference>
<dbReference type="InterPro" id="IPR022052">
    <property type="entry name" value="Histone-bd_RBBP4-like_N"/>
</dbReference>
<dbReference type="Pfam" id="PF12265">
    <property type="entry name" value="CAF1C_H4-bd"/>
    <property type="match status" value="1"/>
</dbReference>
<dbReference type="Proteomes" id="UP000271241">
    <property type="component" value="Unassembled WGS sequence"/>
</dbReference>
<proteinExistence type="predicted"/>
<comment type="subcellular location">
    <subcellularLocation>
        <location evidence="1">Nucleus</location>
    </subcellularLocation>
</comment>
<gene>
    <name evidence="9" type="ORF">THASP1DRAFT_34941</name>
</gene>
<dbReference type="InterPro" id="IPR015943">
    <property type="entry name" value="WD40/YVTN_repeat-like_dom_sf"/>
</dbReference>
<dbReference type="AlphaFoldDB" id="A0A4P9XPB5"/>
<feature type="domain" description="Histone-binding protein RBBP4-like N-terminal" evidence="8">
    <location>
        <begin position="67"/>
        <end position="135"/>
    </location>
</feature>
<feature type="repeat" description="WD" evidence="6">
    <location>
        <begin position="363"/>
        <end position="398"/>
    </location>
</feature>
<feature type="repeat" description="WD" evidence="6">
    <location>
        <begin position="313"/>
        <end position="349"/>
    </location>
</feature>
<feature type="compositionally biased region" description="Acidic residues" evidence="7">
    <location>
        <begin position="1"/>
        <end position="36"/>
    </location>
</feature>
<dbReference type="GO" id="GO:0042254">
    <property type="term" value="P:ribosome biogenesis"/>
    <property type="evidence" value="ECO:0007669"/>
    <property type="project" value="TreeGrafter"/>
</dbReference>
<evidence type="ECO:0000259" key="8">
    <source>
        <dbReference type="Pfam" id="PF12265"/>
    </source>
</evidence>
<organism evidence="9 10">
    <name type="scientific">Thamnocephalis sphaerospora</name>
    <dbReference type="NCBI Taxonomy" id="78915"/>
    <lineage>
        <taxon>Eukaryota</taxon>
        <taxon>Fungi</taxon>
        <taxon>Fungi incertae sedis</taxon>
        <taxon>Zoopagomycota</taxon>
        <taxon>Zoopagomycotina</taxon>
        <taxon>Zoopagomycetes</taxon>
        <taxon>Zoopagales</taxon>
        <taxon>Sigmoideomycetaceae</taxon>
        <taxon>Thamnocephalis</taxon>
    </lineage>
</organism>
<dbReference type="OrthoDB" id="2161379at2759"/>
<dbReference type="InterPro" id="IPR036322">
    <property type="entry name" value="WD40_repeat_dom_sf"/>
</dbReference>
<feature type="compositionally biased region" description="Acidic residues" evidence="7">
    <location>
        <begin position="140"/>
        <end position="155"/>
    </location>
</feature>
<dbReference type="SUPFAM" id="SSF50978">
    <property type="entry name" value="WD40 repeat-like"/>
    <property type="match status" value="1"/>
</dbReference>
<dbReference type="PROSITE" id="PS50294">
    <property type="entry name" value="WD_REPEATS_REGION"/>
    <property type="match status" value="3"/>
</dbReference>
<evidence type="ECO:0000256" key="5">
    <source>
        <dbReference type="ARBA" id="ARBA00040876"/>
    </source>
</evidence>
<keyword evidence="3" id="KW-0677">Repeat</keyword>
<evidence type="ECO:0000256" key="3">
    <source>
        <dbReference type="ARBA" id="ARBA00022737"/>
    </source>
</evidence>
<keyword evidence="2 6" id="KW-0853">WD repeat</keyword>
<dbReference type="PANTHER" id="PTHR45903">
    <property type="entry name" value="GLUTAMATE-RICH WD REPEAT-CONTAINING PROTEIN 1"/>
    <property type="match status" value="1"/>
</dbReference>
<dbReference type="InterPro" id="IPR020472">
    <property type="entry name" value="WD40_PAC1"/>
</dbReference>
<feature type="region of interest" description="Disordered" evidence="7">
    <location>
        <begin position="136"/>
        <end position="155"/>
    </location>
</feature>